<protein>
    <submittedName>
        <fullName evidence="1">Uncharacterized protein</fullName>
    </submittedName>
</protein>
<comment type="caution">
    <text evidence="1">The sequence shown here is derived from an EMBL/GenBank/DDBJ whole genome shotgun (WGS) entry which is preliminary data.</text>
</comment>
<reference evidence="1 2" key="1">
    <citation type="journal article" date="2022" name="New Phytol.">
        <title>Ecological generalism drives hyperdiversity of secondary metabolite gene clusters in xylarialean endophytes.</title>
        <authorList>
            <person name="Franco M.E.E."/>
            <person name="Wisecaver J.H."/>
            <person name="Arnold A.E."/>
            <person name="Ju Y.M."/>
            <person name="Slot J.C."/>
            <person name="Ahrendt S."/>
            <person name="Moore L.P."/>
            <person name="Eastman K.E."/>
            <person name="Scott K."/>
            <person name="Konkel Z."/>
            <person name="Mondo S.J."/>
            <person name="Kuo A."/>
            <person name="Hayes R.D."/>
            <person name="Haridas S."/>
            <person name="Andreopoulos B."/>
            <person name="Riley R."/>
            <person name="LaButti K."/>
            <person name="Pangilinan J."/>
            <person name="Lipzen A."/>
            <person name="Amirebrahimi M."/>
            <person name="Yan J."/>
            <person name="Adam C."/>
            <person name="Keymanesh K."/>
            <person name="Ng V."/>
            <person name="Louie K."/>
            <person name="Northen T."/>
            <person name="Drula E."/>
            <person name="Henrissat B."/>
            <person name="Hsieh H.M."/>
            <person name="Youens-Clark K."/>
            <person name="Lutzoni F."/>
            <person name="Miadlikowska J."/>
            <person name="Eastwood D.C."/>
            <person name="Hamelin R.C."/>
            <person name="Grigoriev I.V."/>
            <person name="U'Ren J.M."/>
        </authorList>
    </citation>
    <scope>NUCLEOTIDE SEQUENCE [LARGE SCALE GENOMIC DNA]</scope>
    <source>
        <strain evidence="1 2">ER1909</strain>
    </source>
</reference>
<dbReference type="Proteomes" id="UP001497680">
    <property type="component" value="Unassembled WGS sequence"/>
</dbReference>
<name>A0ACC0DEV7_9PEZI</name>
<evidence type="ECO:0000313" key="1">
    <source>
        <dbReference type="EMBL" id="KAI6090906.1"/>
    </source>
</evidence>
<evidence type="ECO:0000313" key="2">
    <source>
        <dbReference type="Proteomes" id="UP001497680"/>
    </source>
</evidence>
<organism evidence="1 2">
    <name type="scientific">Hypoxylon rubiginosum</name>
    <dbReference type="NCBI Taxonomy" id="110542"/>
    <lineage>
        <taxon>Eukaryota</taxon>
        <taxon>Fungi</taxon>
        <taxon>Dikarya</taxon>
        <taxon>Ascomycota</taxon>
        <taxon>Pezizomycotina</taxon>
        <taxon>Sordariomycetes</taxon>
        <taxon>Xylariomycetidae</taxon>
        <taxon>Xylariales</taxon>
        <taxon>Hypoxylaceae</taxon>
        <taxon>Hypoxylon</taxon>
    </lineage>
</organism>
<accession>A0ACC0DEV7</accession>
<sequence length="71" mass="8217">MNIFDPSFFFSFLLSSYLILFRHARSFKIVGRRPLKKRKKPSPQSLGRLFCCSGLGCTMKLRRYCSCSCSP</sequence>
<keyword evidence="2" id="KW-1185">Reference proteome</keyword>
<gene>
    <name evidence="1" type="ORF">F4821DRAFT_228176</name>
</gene>
<proteinExistence type="predicted"/>
<dbReference type="EMBL" id="MU394289">
    <property type="protein sequence ID" value="KAI6090906.1"/>
    <property type="molecule type" value="Genomic_DNA"/>
</dbReference>